<reference evidence="1 2" key="1">
    <citation type="submission" date="2019-03" db="EMBL/GenBank/DDBJ databases">
        <title>Genomic Encyclopedia of Type Strains, Phase IV (KMG-V): Genome sequencing to study the core and pangenomes of soil and plant-associated prokaryotes.</title>
        <authorList>
            <person name="Whitman W."/>
        </authorList>
    </citation>
    <scope>NUCLEOTIDE SEQUENCE [LARGE SCALE GENOMIC DNA]</scope>
    <source>
        <strain evidence="1 2">23C40</strain>
    </source>
</reference>
<dbReference type="EMBL" id="SLVU01000016">
    <property type="protein sequence ID" value="TCN27023.1"/>
    <property type="molecule type" value="Genomic_DNA"/>
</dbReference>
<dbReference type="GO" id="GO:0015716">
    <property type="term" value="P:organic phosphonate transport"/>
    <property type="evidence" value="ECO:0007669"/>
    <property type="project" value="InterPro"/>
</dbReference>
<dbReference type="InterPro" id="IPR009609">
    <property type="entry name" value="Phosphonate_metab_PhnG"/>
</dbReference>
<dbReference type="Proteomes" id="UP000295043">
    <property type="component" value="Unassembled WGS sequence"/>
</dbReference>
<dbReference type="Pfam" id="PF06754">
    <property type="entry name" value="PhnG"/>
    <property type="match status" value="1"/>
</dbReference>
<evidence type="ECO:0000313" key="1">
    <source>
        <dbReference type="EMBL" id="TCN27023.1"/>
    </source>
</evidence>
<dbReference type="RefSeq" id="WP_268815630.1">
    <property type="nucleotide sequence ID" value="NZ_SLVU01000016.1"/>
</dbReference>
<sequence length="153" mass="16891">MQVRNQIGNRQRWMAVLARTRCSDLEGAWNDLPTAPQYEWLRRPETGLVLVRGRAGGTGGPFNLGEATMTRCALRLADGTTGLAFVLGRDQRHAELAAVFDALLQRADEVAAGSRELVARFEATQASRRELKSRKAASTKVDFFAMARETSPE</sequence>
<gene>
    <name evidence="1" type="ORF">EV184_11697</name>
</gene>
<name>A0A4R2BK46_9HYPH</name>
<dbReference type="NCBIfam" id="TIGR03293">
    <property type="entry name" value="PhnG_redo"/>
    <property type="match status" value="1"/>
</dbReference>
<protein>
    <submittedName>
        <fullName evidence="1">Alpha-D-ribose 1-methylphosphonate 5-triphosphate synthase subunit PhnG</fullName>
    </submittedName>
</protein>
<organism evidence="1 2">
    <name type="scientific">Sinorhizobium americanum</name>
    <dbReference type="NCBI Taxonomy" id="194963"/>
    <lineage>
        <taxon>Bacteria</taxon>
        <taxon>Pseudomonadati</taxon>
        <taxon>Pseudomonadota</taxon>
        <taxon>Alphaproteobacteria</taxon>
        <taxon>Hyphomicrobiales</taxon>
        <taxon>Rhizobiaceae</taxon>
        <taxon>Sinorhizobium/Ensifer group</taxon>
        <taxon>Sinorhizobium</taxon>
    </lineage>
</organism>
<proteinExistence type="predicted"/>
<dbReference type="GO" id="GO:0019634">
    <property type="term" value="P:organic phosphonate metabolic process"/>
    <property type="evidence" value="ECO:0007669"/>
    <property type="project" value="InterPro"/>
</dbReference>
<dbReference type="AlphaFoldDB" id="A0A4R2BK46"/>
<evidence type="ECO:0000313" key="2">
    <source>
        <dbReference type="Proteomes" id="UP000295043"/>
    </source>
</evidence>
<accession>A0A4R2BK46</accession>
<comment type="caution">
    <text evidence="1">The sequence shown here is derived from an EMBL/GenBank/DDBJ whole genome shotgun (WGS) entry which is preliminary data.</text>
</comment>